<dbReference type="AlphaFoldDB" id="A0AAE3AYI0"/>
<dbReference type="Pfam" id="PF00702">
    <property type="entry name" value="Hydrolase"/>
    <property type="match status" value="1"/>
</dbReference>
<organism evidence="1 2">
    <name type="scientific">Gallintestinimicrobium propionicum</name>
    <dbReference type="NCBI Taxonomy" id="2981770"/>
    <lineage>
        <taxon>Bacteria</taxon>
        <taxon>Bacillati</taxon>
        <taxon>Bacillota</taxon>
        <taxon>Clostridia</taxon>
        <taxon>Lachnospirales</taxon>
        <taxon>Lachnospiraceae</taxon>
        <taxon>Gallintestinimicrobium</taxon>
    </lineage>
</organism>
<dbReference type="NCBIfam" id="TIGR01549">
    <property type="entry name" value="HAD-SF-IA-v1"/>
    <property type="match status" value="1"/>
</dbReference>
<dbReference type="Gene3D" id="3.40.50.1000">
    <property type="entry name" value="HAD superfamily/HAD-like"/>
    <property type="match status" value="1"/>
</dbReference>
<dbReference type="InterPro" id="IPR023198">
    <property type="entry name" value="PGP-like_dom2"/>
</dbReference>
<dbReference type="GO" id="GO:0008253">
    <property type="term" value="F:5'-nucleotidase activity"/>
    <property type="evidence" value="ECO:0007669"/>
    <property type="project" value="InterPro"/>
</dbReference>
<dbReference type="PANTHER" id="PTHR47478">
    <property type="match status" value="1"/>
</dbReference>
<dbReference type="Gene3D" id="1.10.150.240">
    <property type="entry name" value="Putative phosphatase, domain 2"/>
    <property type="match status" value="1"/>
</dbReference>
<dbReference type="NCBIfam" id="TIGR02254">
    <property type="entry name" value="YjjG_YfnB"/>
    <property type="match status" value="1"/>
</dbReference>
<proteinExistence type="predicted"/>
<dbReference type="InterPro" id="IPR036412">
    <property type="entry name" value="HAD-like_sf"/>
</dbReference>
<evidence type="ECO:0000313" key="2">
    <source>
        <dbReference type="Proteomes" id="UP001199355"/>
    </source>
</evidence>
<dbReference type="RefSeq" id="WP_308729167.1">
    <property type="nucleotide sequence ID" value="NZ_JAJEQF010000066.1"/>
</dbReference>
<dbReference type="InterPro" id="IPR023214">
    <property type="entry name" value="HAD_sf"/>
</dbReference>
<dbReference type="InterPro" id="IPR011951">
    <property type="entry name" value="HAD-SF_hydro_IA_YjjG/PynA"/>
</dbReference>
<dbReference type="EMBL" id="JAJEQF010000066">
    <property type="protein sequence ID" value="MCC2169166.1"/>
    <property type="molecule type" value="Genomic_DNA"/>
</dbReference>
<sequence>MITTILWDVDGTLLDFLAAEKAAIRTLFAEFGFGECTDEAIARYSKINRRYWEKLENGELTKLEVLVGRFREFFETEGLDVTAAPAFNERYQVCLGDTIVFRDDSYEIVKSLRGRVKQYVVSNGTVLAQTKKLRLSGLGELMDGIFLSEELGAEKPNAAFFDQVFEAIEETDQKKILIVGDSLTSDIRGGNLAQIVTCWYNPNGQKADSTYRIDAQIQDLQEVIPLLSQSW</sequence>
<name>A0AAE3AYI0_9FIRM</name>
<keyword evidence="2" id="KW-1185">Reference proteome</keyword>
<comment type="caution">
    <text evidence="1">The sequence shown here is derived from an EMBL/GenBank/DDBJ whole genome shotgun (WGS) entry which is preliminary data.</text>
</comment>
<protein>
    <submittedName>
        <fullName evidence="1">YjjG family noncanonical pyrimidine nucleotidase</fullName>
    </submittedName>
</protein>
<dbReference type="SFLD" id="SFLDS00003">
    <property type="entry name" value="Haloacid_Dehalogenase"/>
    <property type="match status" value="1"/>
</dbReference>
<dbReference type="SFLD" id="SFLDG01129">
    <property type="entry name" value="C1.5:_HAD__Beta-PGM__Phosphata"/>
    <property type="match status" value="1"/>
</dbReference>
<dbReference type="InterPro" id="IPR052550">
    <property type="entry name" value="Pyrimidine_5'-ntase_YjjG"/>
</dbReference>
<dbReference type="Proteomes" id="UP001199355">
    <property type="component" value="Unassembled WGS sequence"/>
</dbReference>
<evidence type="ECO:0000313" key="1">
    <source>
        <dbReference type="EMBL" id="MCC2169166.1"/>
    </source>
</evidence>
<reference evidence="1 2" key="1">
    <citation type="submission" date="2021-10" db="EMBL/GenBank/DDBJ databases">
        <title>Anaerobic single-cell dispensing facilitates the cultivation of human gut bacteria.</title>
        <authorList>
            <person name="Afrizal A."/>
        </authorList>
    </citation>
    <scope>NUCLEOTIDE SEQUENCE [LARGE SCALE GENOMIC DNA]</scope>
    <source>
        <strain evidence="1 2">CLA-AA-H244</strain>
    </source>
</reference>
<gene>
    <name evidence="1" type="ORF">LKD45_16020</name>
</gene>
<dbReference type="PANTHER" id="PTHR47478:SF1">
    <property type="entry name" value="PYRIMIDINE 5'-NUCLEOTIDASE YJJG"/>
    <property type="match status" value="1"/>
</dbReference>
<dbReference type="SUPFAM" id="SSF56784">
    <property type="entry name" value="HAD-like"/>
    <property type="match status" value="1"/>
</dbReference>
<dbReference type="InterPro" id="IPR006439">
    <property type="entry name" value="HAD-SF_hydro_IA"/>
</dbReference>
<accession>A0AAE3AYI0</accession>